<dbReference type="FunFam" id="1.10.8.270:FF:000035">
    <property type="entry name" value="Cell cycle arrest protein BUB2"/>
    <property type="match status" value="1"/>
</dbReference>
<keyword evidence="4" id="KW-0131">Cell cycle</keyword>
<dbReference type="Proteomes" id="UP001157974">
    <property type="component" value="Unassembled WGS sequence"/>
</dbReference>
<gene>
    <name evidence="7" type="ORF">NDN08_007583</name>
</gene>
<dbReference type="EMBL" id="JAMWBK010000002">
    <property type="protein sequence ID" value="KAJ8907472.1"/>
    <property type="molecule type" value="Genomic_DNA"/>
</dbReference>
<dbReference type="Gene3D" id="1.10.8.270">
    <property type="entry name" value="putative rabgap domain of human tbc1 domain family member 14 like domains"/>
    <property type="match status" value="1"/>
</dbReference>
<dbReference type="Pfam" id="PF00566">
    <property type="entry name" value="RabGAP-TBC"/>
    <property type="match status" value="1"/>
</dbReference>
<dbReference type="GO" id="GO:0005096">
    <property type="term" value="F:GTPase activator activity"/>
    <property type="evidence" value="ECO:0007669"/>
    <property type="project" value="TreeGrafter"/>
</dbReference>
<dbReference type="SUPFAM" id="SSF47923">
    <property type="entry name" value="Ypt/Rab-GAP domain of gyp1p"/>
    <property type="match status" value="2"/>
</dbReference>
<evidence type="ECO:0000256" key="2">
    <source>
        <dbReference type="ARBA" id="ARBA00022490"/>
    </source>
</evidence>
<protein>
    <recommendedName>
        <fullName evidence="6">Rab-GAP TBC domain-containing protein</fullName>
    </recommendedName>
</protein>
<keyword evidence="8" id="KW-1185">Reference proteome</keyword>
<keyword evidence="2" id="KW-0963">Cytoplasm</keyword>
<comment type="similarity">
    <text evidence="5">Belongs to the BUB2 family.</text>
</comment>
<comment type="caution">
    <text evidence="7">The sequence shown here is derived from an EMBL/GenBank/DDBJ whole genome shotgun (WGS) entry which is preliminary data.</text>
</comment>
<organism evidence="7 8">
    <name type="scientific">Rhodosorus marinus</name>
    <dbReference type="NCBI Taxonomy" id="101924"/>
    <lineage>
        <taxon>Eukaryota</taxon>
        <taxon>Rhodophyta</taxon>
        <taxon>Stylonematophyceae</taxon>
        <taxon>Stylonematales</taxon>
        <taxon>Stylonemataceae</taxon>
        <taxon>Rhodosorus</taxon>
    </lineage>
</organism>
<evidence type="ECO:0000256" key="3">
    <source>
        <dbReference type="ARBA" id="ARBA00023212"/>
    </source>
</evidence>
<reference evidence="7 8" key="1">
    <citation type="journal article" date="2023" name="Nat. Commun.">
        <title>Origin of minicircular mitochondrial genomes in red algae.</title>
        <authorList>
            <person name="Lee Y."/>
            <person name="Cho C.H."/>
            <person name="Lee Y.M."/>
            <person name="Park S.I."/>
            <person name="Yang J.H."/>
            <person name="West J.A."/>
            <person name="Bhattacharya D."/>
            <person name="Yoon H.S."/>
        </authorList>
    </citation>
    <scope>NUCLEOTIDE SEQUENCE [LARGE SCALE GENOMIC DNA]</scope>
    <source>
        <strain evidence="7 8">CCMP1338</strain>
        <tissue evidence="7">Whole cell</tissue>
    </source>
</reference>
<dbReference type="InterPro" id="IPR000195">
    <property type="entry name" value="Rab-GAP-TBC_dom"/>
</dbReference>
<sequence length="309" mass="35021">MGRDEKLKFKYEGLLGRGNGKNVDGEANARLEKLKELILWEGLPDSASDGGFCGRGSLRGTVWKALLGVADVNVDEYLQLVDKGASNDYQKIFNDVYRTFSKHEEYTSRVPREMLVRLLNAFVHHRGNTKGTYVQSMSVLAAPFLFLMPEPEAFLSFQIFLRERIPEYVYKYVGVHRGCDLLERCLQLLDPSLYKRFLEFKLTPQMYAFPNISSLGMCVSPLNDSIQLLDVQLAYGSHLGVLFSLGRLLLASEKIMQVRGKLPITTREMENGFGFSAAQVLSYTLTRIIPEIDDDLYKQVEQHTGEKGL</sequence>
<dbReference type="GO" id="GO:0005856">
    <property type="term" value="C:cytoskeleton"/>
    <property type="evidence" value="ECO:0007669"/>
    <property type="project" value="UniProtKB-SubCell"/>
</dbReference>
<proteinExistence type="inferred from homology"/>
<name>A0AAV8V1J3_9RHOD</name>
<dbReference type="SMART" id="SM00164">
    <property type="entry name" value="TBC"/>
    <property type="match status" value="1"/>
</dbReference>
<dbReference type="Gene3D" id="1.10.472.80">
    <property type="entry name" value="Ypt/Rab-GAP domain of gyp1p, domain 3"/>
    <property type="match status" value="1"/>
</dbReference>
<dbReference type="PROSITE" id="PS50086">
    <property type="entry name" value="TBC_RABGAP"/>
    <property type="match status" value="1"/>
</dbReference>
<evidence type="ECO:0000256" key="4">
    <source>
        <dbReference type="ARBA" id="ARBA00023306"/>
    </source>
</evidence>
<dbReference type="InterPro" id="IPR035969">
    <property type="entry name" value="Rab-GAP_TBC_sf"/>
</dbReference>
<evidence type="ECO:0000259" key="6">
    <source>
        <dbReference type="PROSITE" id="PS50086"/>
    </source>
</evidence>
<evidence type="ECO:0000313" key="8">
    <source>
        <dbReference type="Proteomes" id="UP001157974"/>
    </source>
</evidence>
<evidence type="ECO:0000256" key="1">
    <source>
        <dbReference type="ARBA" id="ARBA00004245"/>
    </source>
</evidence>
<accession>A0AAV8V1J3</accession>
<keyword evidence="3" id="KW-0206">Cytoskeleton</keyword>
<comment type="subcellular location">
    <subcellularLocation>
        <location evidence="1">Cytoplasm</location>
        <location evidence="1">Cytoskeleton</location>
    </subcellularLocation>
</comment>
<evidence type="ECO:0000256" key="5">
    <source>
        <dbReference type="ARBA" id="ARBA00061049"/>
    </source>
</evidence>
<evidence type="ECO:0000313" key="7">
    <source>
        <dbReference type="EMBL" id="KAJ8907472.1"/>
    </source>
</evidence>
<dbReference type="AlphaFoldDB" id="A0AAV8V1J3"/>
<feature type="domain" description="Rab-GAP TBC" evidence="6">
    <location>
        <begin position="53"/>
        <end position="236"/>
    </location>
</feature>
<dbReference type="PANTHER" id="PTHR22957:SF263">
    <property type="entry name" value="MITOTIC CHECK POINT PROTEIN BUB2"/>
    <property type="match status" value="1"/>
</dbReference>
<dbReference type="PANTHER" id="PTHR22957">
    <property type="entry name" value="TBC1 DOMAIN FAMILY MEMBER GTPASE-ACTIVATING PROTEIN"/>
    <property type="match status" value="1"/>
</dbReference>